<dbReference type="InterPro" id="IPR014729">
    <property type="entry name" value="Rossmann-like_a/b/a_fold"/>
</dbReference>
<evidence type="ECO:0000259" key="2">
    <source>
        <dbReference type="Pfam" id="PF00582"/>
    </source>
</evidence>
<accession>A0ABM6F7I1</accession>
<keyword evidence="4" id="KW-1185">Reference proteome</keyword>
<feature type="domain" description="UspA" evidence="2">
    <location>
        <begin position="157"/>
        <end position="291"/>
    </location>
</feature>
<dbReference type="PRINTS" id="PR01438">
    <property type="entry name" value="UNVRSLSTRESS"/>
</dbReference>
<dbReference type="CDD" id="cd00293">
    <property type="entry name" value="USP-like"/>
    <property type="match status" value="2"/>
</dbReference>
<sequence>MTTSTAPDPTPFPARLLLATDLSARCDRALDRAAQLAGQWQAGLLVGHVLDPAAHPDQALAWAAGTGAGDALRIARQQLARDLAGLPVQADMQIAKSKDVAAGIRDMADAAGADLVVTGVARFELLGRFLLGSSVERLARSLPQPLLVVRNRPHGPYREIVVACDFSPASRDALRCAARLFPGQELTVFHAYQQPYSGMADTAPPARGIPQAEQDACAAFLADSKLPASTRVRPVILRGALELLLTQHVRRHEADLVVMGAQGRGALASALLGSTAARLLDCLPCDALVVHRPRAAAD</sequence>
<dbReference type="InterPro" id="IPR006016">
    <property type="entry name" value="UspA"/>
</dbReference>
<evidence type="ECO:0000313" key="4">
    <source>
        <dbReference type="Proteomes" id="UP000177515"/>
    </source>
</evidence>
<dbReference type="SUPFAM" id="SSF52402">
    <property type="entry name" value="Adenine nucleotide alpha hydrolases-like"/>
    <property type="match status" value="2"/>
</dbReference>
<dbReference type="EMBL" id="CP017754">
    <property type="protein sequence ID" value="AOZ07481.1"/>
    <property type="molecule type" value="Genomic_DNA"/>
</dbReference>
<name>A0ABM6F7I1_9BURK</name>
<evidence type="ECO:0000256" key="1">
    <source>
        <dbReference type="ARBA" id="ARBA00008791"/>
    </source>
</evidence>
<dbReference type="PANTHER" id="PTHR46268">
    <property type="entry name" value="STRESS RESPONSE PROTEIN NHAX"/>
    <property type="match status" value="1"/>
</dbReference>
<dbReference type="PANTHER" id="PTHR46268:SF6">
    <property type="entry name" value="UNIVERSAL STRESS PROTEIN UP12"/>
    <property type="match status" value="1"/>
</dbReference>
<protein>
    <submittedName>
        <fullName evidence="3">Universal stress protein</fullName>
    </submittedName>
</protein>
<dbReference type="Gene3D" id="3.40.50.620">
    <property type="entry name" value="HUPs"/>
    <property type="match status" value="2"/>
</dbReference>
<dbReference type="Proteomes" id="UP000177515">
    <property type="component" value="Chromosome 1"/>
</dbReference>
<organism evidence="3 4">
    <name type="scientific">Cupriavidus malaysiensis</name>
    <dbReference type="NCBI Taxonomy" id="367825"/>
    <lineage>
        <taxon>Bacteria</taxon>
        <taxon>Pseudomonadati</taxon>
        <taxon>Pseudomonadota</taxon>
        <taxon>Betaproteobacteria</taxon>
        <taxon>Burkholderiales</taxon>
        <taxon>Burkholderiaceae</taxon>
        <taxon>Cupriavidus</taxon>
    </lineage>
</organism>
<dbReference type="Pfam" id="PF00582">
    <property type="entry name" value="Usp"/>
    <property type="match status" value="2"/>
</dbReference>
<feature type="domain" description="UspA" evidence="2">
    <location>
        <begin position="15"/>
        <end position="150"/>
    </location>
</feature>
<gene>
    <name evidence="3" type="ORF">BKK80_17830</name>
</gene>
<evidence type="ECO:0000313" key="3">
    <source>
        <dbReference type="EMBL" id="AOZ07481.1"/>
    </source>
</evidence>
<dbReference type="InterPro" id="IPR006015">
    <property type="entry name" value="Universal_stress_UspA"/>
</dbReference>
<comment type="similarity">
    <text evidence="1">Belongs to the universal stress protein A family.</text>
</comment>
<proteinExistence type="inferred from homology"/>
<dbReference type="RefSeq" id="WP_071015280.1">
    <property type="nucleotide sequence ID" value="NZ_CP017754.1"/>
</dbReference>
<reference evidence="3 4" key="1">
    <citation type="submission" date="2016-10" db="EMBL/GenBank/DDBJ databases">
        <title>Complete genome sequences of three Cupriavidus strains isolated from various Malaysian environments.</title>
        <authorList>
            <person name="Abdullah A.A.-A."/>
            <person name="Shafie N.A.H."/>
            <person name="Lau N.S."/>
        </authorList>
    </citation>
    <scope>NUCLEOTIDE SEQUENCE [LARGE SCALE GENOMIC DNA]</scope>
    <source>
        <strain evidence="3 4">USMAA1020</strain>
    </source>
</reference>